<organism evidence="4">
    <name type="scientific">Tanacetum cinerariifolium</name>
    <name type="common">Dalmatian daisy</name>
    <name type="synonym">Chrysanthemum cinerariifolium</name>
    <dbReference type="NCBI Taxonomy" id="118510"/>
    <lineage>
        <taxon>Eukaryota</taxon>
        <taxon>Viridiplantae</taxon>
        <taxon>Streptophyta</taxon>
        <taxon>Embryophyta</taxon>
        <taxon>Tracheophyta</taxon>
        <taxon>Spermatophyta</taxon>
        <taxon>Magnoliopsida</taxon>
        <taxon>eudicotyledons</taxon>
        <taxon>Gunneridae</taxon>
        <taxon>Pentapetalae</taxon>
        <taxon>asterids</taxon>
        <taxon>campanulids</taxon>
        <taxon>Asterales</taxon>
        <taxon>Asteraceae</taxon>
        <taxon>Asteroideae</taxon>
        <taxon>Anthemideae</taxon>
        <taxon>Anthemidinae</taxon>
        <taxon>Tanacetum</taxon>
    </lineage>
</organism>
<keyword evidence="1" id="KW-0227">DNA damage</keyword>
<dbReference type="PANTHER" id="PTHR10492">
    <property type="match status" value="1"/>
</dbReference>
<feature type="compositionally biased region" description="Basic residues" evidence="2">
    <location>
        <begin position="1"/>
        <end position="14"/>
    </location>
</feature>
<keyword evidence="1" id="KW-0547">Nucleotide-binding</keyword>
<keyword evidence="1" id="KW-0378">Hydrolase</keyword>
<dbReference type="EMBL" id="BKCJ010009425">
    <property type="protein sequence ID" value="GEU86905.1"/>
    <property type="molecule type" value="Genomic_DNA"/>
</dbReference>
<dbReference type="PANTHER" id="PTHR10492:SF90">
    <property type="entry name" value="ATP-DEPENDENT DNA HELICASE"/>
    <property type="match status" value="1"/>
</dbReference>
<dbReference type="EC" id="5.6.2.3" evidence="1"/>
<sequence length="427" mass="46808">MSLPAKRSRGRPRKNPVLSNFSGFNNVVTASQFSLQNKENENPSKNKSSALHLDNNTVKKALATKRLRGRPRKDSVESNAIENESFLQSSPSSSPNNENLTPTTIPQKHKCGSQPKTPIPSDIPLNNVVAPSSQPTNQSNVNNATITSTTSIDRIAMSGITQLPRSSDSITHKLIQPSSMNDGVAYSTPNLYTSQTALYVERTPVTNHNNSSTKSNICSNIEGVCINKGKSVLNEDVSLAFEAESDDEHGYIDRISRISKDYLDHGHPTIQCSKCRVMLWQAEANRGSNHVDTAEGFSLCCGRGKFSNGGSSSSNSQMDRPLTKELKTMLDRHNPLDEAPMVHRHCFEAFDRTLRDIAIGTYNNSTNKVIGGKDHCIVLKLTENMRLRVGCNPGDADSIKEFTKWILSIGDGKIGGKNDVHAEVEFP</sequence>
<gene>
    <name evidence="4" type="ORF">Tci_058883</name>
</gene>
<comment type="catalytic activity">
    <reaction evidence="1">
        <text>ATP + H2O = ADP + phosphate + H(+)</text>
        <dbReference type="Rhea" id="RHEA:13065"/>
        <dbReference type="ChEBI" id="CHEBI:15377"/>
        <dbReference type="ChEBI" id="CHEBI:15378"/>
        <dbReference type="ChEBI" id="CHEBI:30616"/>
        <dbReference type="ChEBI" id="CHEBI:43474"/>
        <dbReference type="ChEBI" id="CHEBI:456216"/>
        <dbReference type="EC" id="5.6.2.3"/>
    </reaction>
</comment>
<dbReference type="GO" id="GO:0006281">
    <property type="term" value="P:DNA repair"/>
    <property type="evidence" value="ECO:0007669"/>
    <property type="project" value="UniProtKB-KW"/>
</dbReference>
<comment type="cofactor">
    <cofactor evidence="1">
        <name>Mg(2+)</name>
        <dbReference type="ChEBI" id="CHEBI:18420"/>
    </cofactor>
</comment>
<dbReference type="GO" id="GO:0043139">
    <property type="term" value="F:5'-3' DNA helicase activity"/>
    <property type="evidence" value="ECO:0007669"/>
    <property type="project" value="UniProtKB-EC"/>
</dbReference>
<keyword evidence="1" id="KW-0233">DNA recombination</keyword>
<dbReference type="GO" id="GO:0003677">
    <property type="term" value="F:DNA binding"/>
    <property type="evidence" value="ECO:0007669"/>
    <property type="project" value="InterPro"/>
</dbReference>
<dbReference type="GO" id="GO:0006310">
    <property type="term" value="P:DNA recombination"/>
    <property type="evidence" value="ECO:0007669"/>
    <property type="project" value="UniProtKB-KW"/>
</dbReference>
<feature type="compositionally biased region" description="Low complexity" evidence="2">
    <location>
        <begin position="82"/>
        <end position="104"/>
    </location>
</feature>
<feature type="region of interest" description="Disordered" evidence="2">
    <location>
        <begin position="35"/>
        <end position="143"/>
    </location>
</feature>
<accession>A0A6L2NQR0</accession>
<dbReference type="Pfam" id="PF02178">
    <property type="entry name" value="AT_hook"/>
    <property type="match status" value="2"/>
</dbReference>
<protein>
    <recommendedName>
        <fullName evidence="1">ATP-dependent DNA helicase</fullName>
        <ecNumber evidence="1">5.6.2.3</ecNumber>
    </recommendedName>
</protein>
<keyword evidence="1" id="KW-0234">DNA repair</keyword>
<proteinExistence type="inferred from homology"/>
<dbReference type="GO" id="GO:0005524">
    <property type="term" value="F:ATP binding"/>
    <property type="evidence" value="ECO:0007669"/>
    <property type="project" value="UniProtKB-KW"/>
</dbReference>
<dbReference type="Pfam" id="PF05970">
    <property type="entry name" value="PIF1"/>
    <property type="match status" value="2"/>
</dbReference>
<comment type="similarity">
    <text evidence="1">Belongs to the helicase family.</text>
</comment>
<evidence type="ECO:0000256" key="2">
    <source>
        <dbReference type="SAM" id="MobiDB-lite"/>
    </source>
</evidence>
<keyword evidence="1 4" id="KW-0347">Helicase</keyword>
<feature type="domain" description="DNA helicase Pif1-like DEAD-box helicase" evidence="3">
    <location>
        <begin position="374"/>
        <end position="418"/>
    </location>
</feature>
<keyword evidence="1" id="KW-0067">ATP-binding</keyword>
<feature type="compositionally biased region" description="Basic residues" evidence="2">
    <location>
        <begin position="62"/>
        <end position="71"/>
    </location>
</feature>
<dbReference type="SMART" id="SM00384">
    <property type="entry name" value="AT_hook"/>
    <property type="match status" value="2"/>
</dbReference>
<dbReference type="InterPro" id="IPR017956">
    <property type="entry name" value="AT_hook_DNA-bd_motif"/>
</dbReference>
<reference evidence="4" key="1">
    <citation type="journal article" date="2019" name="Sci. Rep.">
        <title>Draft genome of Tanacetum cinerariifolium, the natural source of mosquito coil.</title>
        <authorList>
            <person name="Yamashiro T."/>
            <person name="Shiraishi A."/>
            <person name="Satake H."/>
            <person name="Nakayama K."/>
        </authorList>
    </citation>
    <scope>NUCLEOTIDE SEQUENCE</scope>
</reference>
<comment type="caution">
    <text evidence="4">The sequence shown here is derived from an EMBL/GenBank/DDBJ whole genome shotgun (WGS) entry which is preliminary data.</text>
</comment>
<dbReference type="GO" id="GO:0016787">
    <property type="term" value="F:hydrolase activity"/>
    <property type="evidence" value="ECO:0007669"/>
    <property type="project" value="UniProtKB-KW"/>
</dbReference>
<feature type="compositionally biased region" description="Polar residues" evidence="2">
    <location>
        <begin position="129"/>
        <end position="143"/>
    </location>
</feature>
<feature type="region of interest" description="Disordered" evidence="2">
    <location>
        <begin position="1"/>
        <end position="22"/>
    </location>
</feature>
<dbReference type="AlphaFoldDB" id="A0A6L2NQR0"/>
<dbReference type="GO" id="GO:0000723">
    <property type="term" value="P:telomere maintenance"/>
    <property type="evidence" value="ECO:0007669"/>
    <property type="project" value="InterPro"/>
</dbReference>
<name>A0A6L2NQR0_TANCI</name>
<evidence type="ECO:0000313" key="4">
    <source>
        <dbReference type="EMBL" id="GEU86905.1"/>
    </source>
</evidence>
<feature type="domain" description="DNA helicase Pif1-like DEAD-box helicase" evidence="3">
    <location>
        <begin position="336"/>
        <end position="373"/>
    </location>
</feature>
<dbReference type="InterPro" id="IPR010285">
    <property type="entry name" value="DNA_helicase_pif1-like_DEAD"/>
</dbReference>
<evidence type="ECO:0000259" key="3">
    <source>
        <dbReference type="Pfam" id="PF05970"/>
    </source>
</evidence>
<evidence type="ECO:0000256" key="1">
    <source>
        <dbReference type="RuleBase" id="RU363044"/>
    </source>
</evidence>